<feature type="compositionally biased region" description="Basic and acidic residues" evidence="1">
    <location>
        <begin position="59"/>
        <end position="81"/>
    </location>
</feature>
<evidence type="ECO:0000313" key="2">
    <source>
        <dbReference type="EnsemblMetazoa" id="CJA39933a.1"/>
    </source>
</evidence>
<proteinExistence type="predicted"/>
<keyword evidence="3" id="KW-1185">Reference proteome</keyword>
<reference evidence="3" key="1">
    <citation type="submission" date="2010-08" db="EMBL/GenBank/DDBJ databases">
        <authorList>
            <consortium name="Caenorhabditis japonica Sequencing Consortium"/>
            <person name="Wilson R.K."/>
        </authorList>
    </citation>
    <scope>NUCLEOTIDE SEQUENCE [LARGE SCALE GENOMIC DNA]</scope>
    <source>
        <strain evidence="3">DF5081</strain>
    </source>
</reference>
<evidence type="ECO:0000256" key="1">
    <source>
        <dbReference type="SAM" id="MobiDB-lite"/>
    </source>
</evidence>
<name>A0A8R1IX54_CAEJA</name>
<feature type="compositionally biased region" description="Basic and acidic residues" evidence="1">
    <location>
        <begin position="137"/>
        <end position="146"/>
    </location>
</feature>
<feature type="region of interest" description="Disordered" evidence="1">
    <location>
        <begin position="1"/>
        <end position="146"/>
    </location>
</feature>
<dbReference type="Proteomes" id="UP000005237">
    <property type="component" value="Unassembled WGS sequence"/>
</dbReference>
<feature type="compositionally biased region" description="Polar residues" evidence="1">
    <location>
        <begin position="107"/>
        <end position="123"/>
    </location>
</feature>
<feature type="compositionally biased region" description="Basic and acidic residues" evidence="1">
    <location>
        <begin position="1"/>
        <end position="11"/>
    </location>
</feature>
<accession>A0A8R1IX54</accession>
<dbReference type="AlphaFoldDB" id="A0A8R1IX54"/>
<protein>
    <submittedName>
        <fullName evidence="2">Uncharacterized protein</fullName>
    </submittedName>
</protein>
<reference evidence="2" key="2">
    <citation type="submission" date="2022-06" db="UniProtKB">
        <authorList>
            <consortium name="EnsemblMetazoa"/>
        </authorList>
    </citation>
    <scope>IDENTIFICATION</scope>
    <source>
        <strain evidence="2">DF5081</strain>
    </source>
</reference>
<dbReference type="EnsemblMetazoa" id="CJA39933a.1">
    <property type="protein sequence ID" value="CJA39933a.1"/>
    <property type="gene ID" value="WBGene00215781"/>
</dbReference>
<evidence type="ECO:0000313" key="3">
    <source>
        <dbReference type="Proteomes" id="UP000005237"/>
    </source>
</evidence>
<organism evidence="2 3">
    <name type="scientific">Caenorhabditis japonica</name>
    <dbReference type="NCBI Taxonomy" id="281687"/>
    <lineage>
        <taxon>Eukaryota</taxon>
        <taxon>Metazoa</taxon>
        <taxon>Ecdysozoa</taxon>
        <taxon>Nematoda</taxon>
        <taxon>Chromadorea</taxon>
        <taxon>Rhabditida</taxon>
        <taxon>Rhabditina</taxon>
        <taxon>Rhabditomorpha</taxon>
        <taxon>Rhabditoidea</taxon>
        <taxon>Rhabditidae</taxon>
        <taxon>Peloderinae</taxon>
        <taxon>Caenorhabditis</taxon>
    </lineage>
</organism>
<sequence length="146" mass="16822">MRTSGGKELKQLRRLSKRRGSEPRKPKRTRRTQTGHSSKPDRRSTTSRRSSWQPTIQTEAKRSGTSKWDKRSAVWEEKVDKWPNGAWCNGEHQNQMGGEQDGENRSECSSPVSQKSVGTQMSKTMDEDEKKKKKKKTVDFVEAIRT</sequence>